<feature type="transmembrane region" description="Helical" evidence="1">
    <location>
        <begin position="6"/>
        <end position="27"/>
    </location>
</feature>
<accession>A0A6C0LEI7</accession>
<keyword evidence="1" id="KW-0472">Membrane</keyword>
<name>A0A6C0LEI7_9ZZZZ</name>
<dbReference type="AlphaFoldDB" id="A0A6C0LEI7"/>
<sequence length="332" mass="38641">MSSLNFSSLCFILILIVVIIIFTTNCFDFFKSIKTENFTPSIVRYLPRTESQNKCPFPYTNNKLNTTCNSDVYTFQYANRKLLNPDMYLKMVKKLLNDLSVNNLNITNLPDEILTEKYFTGDQEVIINFLNNNINKLIADKKYLQENGAWKFEYFYVSSPTIYYFEINNENKMFQNMPKKFNLFKITYVLGNPLRSSYTSCLAFITEINNKLEVQYTGLVNDFEKLSKDNLKVIPTEALDFSFINTIANNNYDQFGHPNDYSGMNYIEEFREGKPVNIKADIPKEFKENSFQPQYLPPLFGNGICKYPPNYKNENGEVKTVNSPPVFPGVHF</sequence>
<evidence type="ECO:0000313" key="2">
    <source>
        <dbReference type="EMBL" id="QHU28800.1"/>
    </source>
</evidence>
<dbReference type="EMBL" id="MN740474">
    <property type="protein sequence ID" value="QHU28800.1"/>
    <property type="molecule type" value="Genomic_DNA"/>
</dbReference>
<reference evidence="2" key="1">
    <citation type="journal article" date="2020" name="Nature">
        <title>Giant virus diversity and host interactions through global metagenomics.</title>
        <authorList>
            <person name="Schulz F."/>
            <person name="Roux S."/>
            <person name="Paez-Espino D."/>
            <person name="Jungbluth S."/>
            <person name="Walsh D.A."/>
            <person name="Denef V.J."/>
            <person name="McMahon K.D."/>
            <person name="Konstantinidis K.T."/>
            <person name="Eloe-Fadrosh E.A."/>
            <person name="Kyrpides N.C."/>
            <person name="Woyke T."/>
        </authorList>
    </citation>
    <scope>NUCLEOTIDE SEQUENCE</scope>
    <source>
        <strain evidence="2">GVMAG-M-3300027791-30</strain>
    </source>
</reference>
<keyword evidence="1" id="KW-1133">Transmembrane helix</keyword>
<evidence type="ECO:0000256" key="1">
    <source>
        <dbReference type="SAM" id="Phobius"/>
    </source>
</evidence>
<organism evidence="2">
    <name type="scientific">viral metagenome</name>
    <dbReference type="NCBI Taxonomy" id="1070528"/>
    <lineage>
        <taxon>unclassified sequences</taxon>
        <taxon>metagenomes</taxon>
        <taxon>organismal metagenomes</taxon>
    </lineage>
</organism>
<proteinExistence type="predicted"/>
<protein>
    <submittedName>
        <fullName evidence="2">Uncharacterized protein</fullName>
    </submittedName>
</protein>
<keyword evidence="1" id="KW-0812">Transmembrane</keyword>